<feature type="transmembrane region" description="Helical" evidence="15">
    <location>
        <begin position="2068"/>
        <end position="2088"/>
    </location>
</feature>
<feature type="domain" description="Peptidase S59" evidence="17">
    <location>
        <begin position="909"/>
        <end position="1051"/>
    </location>
</feature>
<dbReference type="EMBL" id="BCLY01000009">
    <property type="protein sequence ID" value="GAQ08246.1"/>
    <property type="molecule type" value="Genomic_DNA"/>
</dbReference>
<keyword evidence="4" id="KW-0813">Transport</keyword>
<feature type="transmembrane region" description="Helical" evidence="15">
    <location>
        <begin position="2320"/>
        <end position="2342"/>
    </location>
</feature>
<evidence type="ECO:0000256" key="12">
    <source>
        <dbReference type="ARBA" id="ARBA00023136"/>
    </source>
</evidence>
<feature type="domain" description="Major facilitator superfamily (MFS) profile" evidence="16">
    <location>
        <begin position="2069"/>
        <end position="2528"/>
    </location>
</feature>
<dbReference type="PROSITE" id="PS50850">
    <property type="entry name" value="MFS"/>
    <property type="match status" value="1"/>
</dbReference>
<reference evidence="18 19" key="1">
    <citation type="submission" date="2015-11" db="EMBL/GenBank/DDBJ databases">
        <title>Aspergillus lentulus strain IFM 54703T.</title>
        <authorList>
            <person name="Kusuya Y."/>
            <person name="Sakai K."/>
            <person name="Kamei K."/>
            <person name="Takahashi H."/>
            <person name="Yaguchi T."/>
        </authorList>
    </citation>
    <scope>NUCLEOTIDE SEQUENCE [LARGE SCALE GENOMIC DNA]</scope>
    <source>
        <strain evidence="18 19">IFM 54703</strain>
    </source>
</reference>
<dbReference type="FunFam" id="1.10.10.2360:FF:000001">
    <property type="entry name" value="Nuclear pore complex protein Nup98-Nup96"/>
    <property type="match status" value="1"/>
</dbReference>
<evidence type="ECO:0000256" key="6">
    <source>
        <dbReference type="ARBA" id="ARBA00022737"/>
    </source>
</evidence>
<feature type="region of interest" description="Disordered" evidence="14">
    <location>
        <begin position="1062"/>
        <end position="1104"/>
    </location>
</feature>
<keyword evidence="10" id="KW-0811">Translocation</keyword>
<keyword evidence="6" id="KW-0677">Repeat</keyword>
<dbReference type="GO" id="GO:0005886">
    <property type="term" value="C:plasma membrane"/>
    <property type="evidence" value="ECO:0007669"/>
    <property type="project" value="TreeGrafter"/>
</dbReference>
<dbReference type="Gene3D" id="1.25.40.690">
    <property type="match status" value="1"/>
</dbReference>
<keyword evidence="9 15" id="KW-1133">Transmembrane helix</keyword>
<evidence type="ECO:0000256" key="9">
    <source>
        <dbReference type="ARBA" id="ARBA00022989"/>
    </source>
</evidence>
<evidence type="ECO:0000256" key="11">
    <source>
        <dbReference type="ARBA" id="ARBA00023132"/>
    </source>
</evidence>
<feature type="compositionally biased region" description="Acidic residues" evidence="14">
    <location>
        <begin position="1179"/>
        <end position="1190"/>
    </location>
</feature>
<feature type="transmembrane region" description="Helical" evidence="15">
    <location>
        <begin position="2223"/>
        <end position="2241"/>
    </location>
</feature>
<feature type="region of interest" description="Disordered" evidence="14">
    <location>
        <begin position="1260"/>
        <end position="1282"/>
    </location>
</feature>
<feature type="region of interest" description="Disordered" evidence="14">
    <location>
        <begin position="353"/>
        <end position="662"/>
    </location>
</feature>
<dbReference type="Proteomes" id="UP000051487">
    <property type="component" value="Unassembled WGS sequence"/>
</dbReference>
<feature type="transmembrane region" description="Helical" evidence="15">
    <location>
        <begin position="2135"/>
        <end position="2152"/>
    </location>
</feature>
<evidence type="ECO:0000313" key="19">
    <source>
        <dbReference type="Proteomes" id="UP000051487"/>
    </source>
</evidence>
<evidence type="ECO:0000313" key="18">
    <source>
        <dbReference type="EMBL" id="GAQ08246.1"/>
    </source>
</evidence>
<feature type="compositionally biased region" description="Polar residues" evidence="14">
    <location>
        <begin position="1081"/>
        <end position="1104"/>
    </location>
</feature>
<evidence type="ECO:0000256" key="1">
    <source>
        <dbReference type="ARBA" id="ARBA00004141"/>
    </source>
</evidence>
<comment type="subcellular location">
    <subcellularLocation>
        <location evidence="1">Membrane</location>
        <topology evidence="1">Multi-pass membrane protein</topology>
    </subcellularLocation>
    <subcellularLocation>
        <location evidence="2">Nucleus</location>
        <location evidence="2">Nuclear pore complex</location>
    </subcellularLocation>
</comment>
<feature type="transmembrane region" description="Helical" evidence="15">
    <location>
        <begin position="2411"/>
        <end position="2432"/>
    </location>
</feature>
<dbReference type="InterPro" id="IPR007230">
    <property type="entry name" value="Nup98_auto-Pept-S59_dom"/>
</dbReference>
<feature type="compositionally biased region" description="Gly residues" evidence="14">
    <location>
        <begin position="509"/>
        <end position="528"/>
    </location>
</feature>
<feature type="compositionally biased region" description="Low complexity" evidence="14">
    <location>
        <begin position="545"/>
        <end position="555"/>
    </location>
</feature>
<feature type="transmembrane region" description="Helical" evidence="15">
    <location>
        <begin position="2438"/>
        <end position="2459"/>
    </location>
</feature>
<evidence type="ECO:0000256" key="15">
    <source>
        <dbReference type="SAM" id="Phobius"/>
    </source>
</evidence>
<dbReference type="Pfam" id="PF12110">
    <property type="entry name" value="Nup96"/>
    <property type="match status" value="1"/>
</dbReference>
<feature type="compositionally biased region" description="Basic and acidic residues" evidence="14">
    <location>
        <begin position="2543"/>
        <end position="2561"/>
    </location>
</feature>
<evidence type="ECO:0000256" key="10">
    <source>
        <dbReference type="ARBA" id="ARBA00023010"/>
    </source>
</evidence>
<keyword evidence="5 15" id="KW-0812">Transmembrane</keyword>
<sequence length="2568" mass="272218">MSFSGFGGFGQNAQQSSGFGAGSGFGGTTSGGGFGSTSSPFGGGNTSGGGLFGNTSSSFGSGGGFGTNTQNQQNSLFGSQNRTGGFGTGTTTGGSLFGGGTSTTGGTGFGGFGSTGTTGTTGTTGGFGSTGTTGGGLFGNKPAGGFGTTATAGTTGGFGTGGGFGGAAGFGGGTGTAFQQAVPPCEGTGSTPFSPFTEKDSSSNVTNHYQSISFQQPYSKYSFEELRLGDYNQGRRFGNGSGQAGAFGTSAFGGSGFGAQPAAGFGSTSSPFGAGTSAPSAFGTTQTTGGFGSTSTNPLFGAAKPATSLFGGGTSTTSQPSLFGGTTATTGGFGSTPTGTTGFGTGTGTGGSLFGGNTQQQAKPLFGGGTGTATTGTGTGFGGFGTQNTSTASPFGGTAAASSPFGGQQQTGGTGAFGGFGQQNQAQNQTQNKGLFGGFGATTQQQQPSGTGLFGGGTAGTTGTSLFGQNAQQPQQQTTGGGLFGGNAQQTGTSSLFGGNQQQGQKSLFGGGTTGTGTGTSAFGGFGGTQNQQTGAGGLFGGGQAQQQQKPSLFGGSTGTGSSLFGGQGTTAQTAGSSLFGNTQGQQQQSGLGTSSLFGTTQQAQPLQQQQAQQPVPGSLQASLLDGNPYGNQSIFSGLPAPSAPSPGPLATPLSSSIKQKQRTPLPVYKITPTAANRLITPPKRQGYGFSYSTYGSPSSTTSTPTGLGSSLLGGSLRGSVGGSLGRGSFSKSFSTSNLRKTFDPETDSVLSPGALSGTSRLSSGSLKRLTIDRSLRNDLFARPASTPAAPITNGEDATQTADKMKKRVSFDASSSKAPDATTGGEIVPVASESPEPTPEELGFLRSIRKPGSVNGINGVKASTDMVARPEMESVRSKDLPSVPEDSEHAAITDSSNRLPFVPGSDPKPGEYWMKPSRAELSKMSREDLKHVVGFTVGRQRCGQVTFDEPVDLTTIDLDQIFGGLVEIGVRKITVYPDEAIKPPMGKGLNVPSILRIENSWPRGRDKKSPSPLTSGPLFEKHVDRLRKVHNTEFIDYETETGTWIFKVPHFTTYGLDYDSDDEGESLNQSTLSAAPDTPTPKAQTPANLANTVGSEPTSTYTTDDSFVGSVAGVEDDTFDFKKRKMVPGAFGNQVMETIGDKDEASVDEDESFLGDGSTGSTTEQDGDDVTESQQSGESDVEFDEGEEMDMAGTFPNLDHTVEHDDANSTDSYLDNTQPSLRPWETPSKARLNLSGDWAEQLQRTISPRKQNRDALREIQTNAFTDRPLHDDTPKKSVTDNRQKGFATSIDLMNSLFQQPRKQQGQSPLKAQPAQPKGFEWPYNKQPKTFAGESNELNEDDLAFHHSFKPRWGPMDSIICARNDMAEVSPQTGTRWEEKFSVTSEERHIKVMAFKKDSEPSGMVDAQRKQSHIQRVEGIPFARLAKADFGQFTQTSLSSTQSDQERLIWQLANILFNDEIEDDISAGVPPQLRPKYLQRIKKDRLGRLWESIVRERHAHDLDKIESSEERAVHLLCSHRVEEACKVLIASQNLHLATLVSQIGRDATTRSDMTRQIEMWRQHNVYSEMTEPVRALYELLAGNSLRSEGKSGGALEDRASTFSFTERFELDWFQAFGLRLWYGIADDEPIENAVLKFAKELRSGDESAFPYPASRLEGDVVSRAASDTLGRESPLWVLLKVYSGTTAATKSSDLPAVEFPAALLPESVTGDKLSNRLPFQLYQLLTAVVGQHDSFKINALRADQLVWDYAWELSSSGELGQALFVLLHLSQASDRERAVKETLARFASSLPDPVTAEGTPDATWQYLTTELQLPEAWIWGAKALFARDSGDVAREVDCLIRGKNWTDAHSTFCRVVGPTAVIERDYATLEALISGFGEGPERKVQGWASGGGIYDDFLRLVTAKNGKRDPSRLSRLVNALVTMGETIGKGSGVEGLEARVAFKEMSRAVAGWTTREDASAIELPSVLNLPLTGDARIMQTAEMSRRHRTSIESSTMSGGVREIQEERVAPSSSSNDGENVIQHHVDKSAQGSSGSDPSALETQKATTLQADDETEGEAHSAFSKNEKRFIVFMISMASFFSPLSAQIYFPVMPTLVKNYHLTTALINLTITTYLILQGLAPSFIGTFADSGGRRPAYILAFTVYLAANIGLALQNSYAALMVLRCIQSAGSSGTIAFGYGVVADIATAAERGSFIGPVSAGVMVAPALGPVIGGILAKFLGWRSVFWFLVIISGGYLVVFMITMPETNRNIVGNGSVPPNQWWRMSLIQYLAARRRLKKMTAEERLAHQEQRANLNQAREHHKLSFPNPLKAFAILLEKDAFIVVSYVGLAMLANTALLTSTPNLFGKLYGFNDLQIGLCYIPLGVGSCIAAILNGKLLDFNYRRIAHKIGMPVDRKKGDDLRGFPIEKARLQAFFPLMALGVAAFIPYGWVLQQGAPLAAPLILQFIIGFSFIASLNTLNTLMVDLFPDRASTASAASNLVRCWLGAVGAAVIDHMLSAMGWGWCFVFWGLLMLVGLGLLWVEYHHGMKWRLARLTKLDQKQVEKETQKAASENKEAHGDENEANSDN</sequence>
<feature type="compositionally biased region" description="Low complexity" evidence="14">
    <location>
        <begin position="461"/>
        <end position="478"/>
    </location>
</feature>
<keyword evidence="7" id="KW-0509">mRNA transport</keyword>
<dbReference type="GO" id="GO:0022857">
    <property type="term" value="F:transmembrane transporter activity"/>
    <property type="evidence" value="ECO:0007669"/>
    <property type="project" value="InterPro"/>
</dbReference>
<feature type="compositionally biased region" description="Gly residues" evidence="14">
    <location>
        <begin position="30"/>
        <end position="52"/>
    </location>
</feature>
<feature type="compositionally biased region" description="Gly residues" evidence="14">
    <location>
        <begin position="535"/>
        <end position="544"/>
    </location>
</feature>
<evidence type="ECO:0000256" key="4">
    <source>
        <dbReference type="ARBA" id="ARBA00022448"/>
    </source>
</evidence>
<evidence type="ECO:0000256" key="2">
    <source>
        <dbReference type="ARBA" id="ARBA00004567"/>
    </source>
</evidence>
<dbReference type="SUPFAM" id="SSF82215">
    <property type="entry name" value="C-terminal autoproteolytic domain of nucleoporin nup98"/>
    <property type="match status" value="1"/>
</dbReference>
<dbReference type="InterPro" id="IPR036903">
    <property type="entry name" value="Nup98_auto-Pept-S59_dom_sf"/>
</dbReference>
<proteinExistence type="inferred from homology"/>
<dbReference type="Gene3D" id="1.20.1720.10">
    <property type="entry name" value="Multidrug resistance protein D"/>
    <property type="match status" value="1"/>
</dbReference>
<feature type="compositionally biased region" description="Polar residues" evidence="14">
    <location>
        <begin position="493"/>
        <end position="506"/>
    </location>
</feature>
<feature type="transmembrane region" description="Helical" evidence="15">
    <location>
        <begin position="2354"/>
        <end position="2374"/>
    </location>
</feature>
<dbReference type="Pfam" id="PF04096">
    <property type="entry name" value="Nucleoporin2"/>
    <property type="match status" value="1"/>
</dbReference>
<keyword evidence="8" id="KW-0653">Protein transport</keyword>
<feature type="region of interest" description="Disordered" evidence="14">
    <location>
        <begin position="179"/>
        <end position="204"/>
    </location>
</feature>
<dbReference type="SUPFAM" id="SSF103473">
    <property type="entry name" value="MFS general substrate transporter"/>
    <property type="match status" value="1"/>
</dbReference>
<dbReference type="Gene3D" id="3.30.1610.10">
    <property type="entry name" value="Peptidase S59, nucleoporin"/>
    <property type="match status" value="1"/>
</dbReference>
<dbReference type="GO" id="GO:0005643">
    <property type="term" value="C:nuclear pore"/>
    <property type="evidence" value="ECO:0007669"/>
    <property type="project" value="UniProtKB-SubCell"/>
</dbReference>
<gene>
    <name evidence="18" type="ORF">ALT_5567</name>
</gene>
<feature type="compositionally biased region" description="Gly residues" evidence="14">
    <location>
        <begin position="366"/>
        <end position="385"/>
    </location>
</feature>
<dbReference type="FunFam" id="1.20.1720.10:FF:000009">
    <property type="entry name" value="MFS multidrug transporter"/>
    <property type="match status" value="1"/>
</dbReference>
<feature type="transmembrane region" description="Helical" evidence="15">
    <location>
        <begin position="2193"/>
        <end position="2216"/>
    </location>
</feature>
<keyword evidence="13" id="KW-0539">Nucleus</keyword>
<dbReference type="PROSITE" id="PS51434">
    <property type="entry name" value="NUP_C"/>
    <property type="match status" value="1"/>
</dbReference>
<feature type="region of interest" description="Disordered" evidence="14">
    <location>
        <begin position="2543"/>
        <end position="2568"/>
    </location>
</feature>
<dbReference type="InterPro" id="IPR021967">
    <property type="entry name" value="Nup98_C"/>
</dbReference>
<evidence type="ECO:0000259" key="16">
    <source>
        <dbReference type="PROSITE" id="PS50850"/>
    </source>
</evidence>
<feature type="compositionally biased region" description="Gly residues" evidence="14">
    <location>
        <begin position="84"/>
        <end position="116"/>
    </location>
</feature>
<keyword evidence="11" id="KW-0906">Nuclear pore complex</keyword>
<comment type="caution">
    <text evidence="18">The sequence shown here is derived from an EMBL/GenBank/DDBJ whole genome shotgun (WGS) entry which is preliminary data.</text>
</comment>
<feature type="region of interest" description="Disordered" evidence="14">
    <location>
        <begin position="874"/>
        <end position="909"/>
    </location>
</feature>
<dbReference type="PANTHER" id="PTHR23502">
    <property type="entry name" value="MAJOR FACILITATOR SUPERFAMILY"/>
    <property type="match status" value="1"/>
</dbReference>
<dbReference type="GO" id="GO:0017056">
    <property type="term" value="F:structural constituent of nuclear pore"/>
    <property type="evidence" value="ECO:0007669"/>
    <property type="project" value="InterPro"/>
</dbReference>
<evidence type="ECO:0000256" key="14">
    <source>
        <dbReference type="SAM" id="MobiDB-lite"/>
    </source>
</evidence>
<dbReference type="Gene3D" id="1.20.1250.20">
    <property type="entry name" value="MFS general substrate transporter like domains"/>
    <property type="match status" value="1"/>
</dbReference>
<dbReference type="InterPro" id="IPR036259">
    <property type="entry name" value="MFS_trans_sf"/>
</dbReference>
<feature type="compositionally biased region" description="Low complexity" evidence="14">
    <location>
        <begin position="422"/>
        <end position="434"/>
    </location>
</feature>
<feature type="transmembrane region" description="Helical" evidence="15">
    <location>
        <begin position="2471"/>
        <end position="2493"/>
    </location>
</feature>
<dbReference type="CDD" id="cd17323">
    <property type="entry name" value="MFS_Tpo1_MDR_like"/>
    <property type="match status" value="1"/>
</dbReference>
<feature type="transmembrane region" description="Helical" evidence="15">
    <location>
        <begin position="2100"/>
        <end position="2123"/>
    </location>
</feature>
<feature type="compositionally biased region" description="Low complexity" evidence="14">
    <location>
        <begin position="441"/>
        <end position="451"/>
    </location>
</feature>
<dbReference type="GO" id="GO:0015031">
    <property type="term" value="P:protein transport"/>
    <property type="evidence" value="ECO:0007669"/>
    <property type="project" value="UniProtKB-KW"/>
</dbReference>
<evidence type="ECO:0000256" key="13">
    <source>
        <dbReference type="ARBA" id="ARBA00023242"/>
    </source>
</evidence>
<feature type="transmembrane region" description="Helical" evidence="15">
    <location>
        <begin position="2499"/>
        <end position="2522"/>
    </location>
</feature>
<feature type="compositionally biased region" description="Gly residues" evidence="14">
    <location>
        <begin position="556"/>
        <end position="569"/>
    </location>
</feature>
<dbReference type="FunFam" id="1.25.40.690:FF:000003">
    <property type="entry name" value="Nucleoporin SONB, putative"/>
    <property type="match status" value="1"/>
</dbReference>
<name>A0AAN4PLE9_ASPLE</name>
<evidence type="ECO:0000256" key="3">
    <source>
        <dbReference type="ARBA" id="ARBA00008926"/>
    </source>
</evidence>
<comment type="similarity">
    <text evidence="3">Belongs to the nucleoporin GLFG family.</text>
</comment>
<feature type="compositionally biased region" description="Gly residues" evidence="14">
    <location>
        <begin position="409"/>
        <end position="421"/>
    </location>
</feature>
<feature type="region of interest" description="Disordered" evidence="14">
    <location>
        <begin position="782"/>
        <end position="840"/>
    </location>
</feature>
<feature type="compositionally biased region" description="Low complexity" evidence="14">
    <location>
        <begin position="570"/>
        <end position="615"/>
    </location>
</feature>
<feature type="region of interest" description="Disordered" evidence="14">
    <location>
        <begin position="1142"/>
        <end position="1228"/>
    </location>
</feature>
<dbReference type="FunFam" id="3.30.1610.10:FF:000003">
    <property type="entry name" value="Nucleoporin SONB, putative"/>
    <property type="match status" value="1"/>
</dbReference>
<dbReference type="InterPro" id="IPR020846">
    <property type="entry name" value="MFS_dom"/>
</dbReference>
<dbReference type="InterPro" id="IPR011701">
    <property type="entry name" value="MFS"/>
</dbReference>
<dbReference type="Pfam" id="PF07690">
    <property type="entry name" value="MFS_1"/>
    <property type="match status" value="1"/>
</dbReference>
<feature type="region of interest" description="Disordered" evidence="14">
    <location>
        <begin position="1981"/>
        <end position="2059"/>
    </location>
</feature>
<evidence type="ECO:0000259" key="17">
    <source>
        <dbReference type="PROSITE" id="PS51434"/>
    </source>
</evidence>
<feature type="compositionally biased region" description="Polar residues" evidence="14">
    <location>
        <begin position="1209"/>
        <end position="1220"/>
    </location>
</feature>
<organism evidence="18 19">
    <name type="scientific">Aspergillus lentulus</name>
    <dbReference type="NCBI Taxonomy" id="293939"/>
    <lineage>
        <taxon>Eukaryota</taxon>
        <taxon>Fungi</taxon>
        <taxon>Dikarya</taxon>
        <taxon>Ascomycota</taxon>
        <taxon>Pezizomycotina</taxon>
        <taxon>Eurotiomycetes</taxon>
        <taxon>Eurotiomycetidae</taxon>
        <taxon>Eurotiales</taxon>
        <taxon>Aspergillaceae</taxon>
        <taxon>Aspergillus</taxon>
        <taxon>Aspergillus subgen. Fumigati</taxon>
    </lineage>
</organism>
<feature type="compositionally biased region" description="Polar residues" evidence="14">
    <location>
        <begin position="2028"/>
        <end position="2048"/>
    </location>
</feature>
<dbReference type="Gene3D" id="1.10.10.2360">
    <property type="match status" value="1"/>
</dbReference>
<feature type="compositionally biased region" description="Basic and acidic residues" evidence="14">
    <location>
        <begin position="1267"/>
        <end position="1282"/>
    </location>
</feature>
<dbReference type="GO" id="GO:0051028">
    <property type="term" value="P:mRNA transport"/>
    <property type="evidence" value="ECO:0007669"/>
    <property type="project" value="UniProtKB-KW"/>
</dbReference>
<dbReference type="PANTHER" id="PTHR23502:SF150">
    <property type="entry name" value="MAJOR FACILITATOR SUPERFAMILY (MFS) PROFILE DOMAIN-CONTAINING PROTEIN-RELATED"/>
    <property type="match status" value="1"/>
</dbReference>
<feature type="region of interest" description="Disordered" evidence="14">
    <location>
        <begin position="30"/>
        <end position="140"/>
    </location>
</feature>
<evidence type="ECO:0000256" key="5">
    <source>
        <dbReference type="ARBA" id="ARBA00022692"/>
    </source>
</evidence>
<keyword evidence="12 15" id="KW-0472">Membrane</keyword>
<evidence type="ECO:0000256" key="7">
    <source>
        <dbReference type="ARBA" id="ARBA00022816"/>
    </source>
</evidence>
<accession>A0AAN4PLE9</accession>
<feature type="compositionally biased region" description="Gly residues" evidence="14">
    <location>
        <begin position="122"/>
        <end position="140"/>
    </location>
</feature>
<feature type="compositionally biased region" description="Polar residues" evidence="14">
    <location>
        <begin position="1299"/>
        <end position="1309"/>
    </location>
</feature>
<evidence type="ECO:0000256" key="8">
    <source>
        <dbReference type="ARBA" id="ARBA00022927"/>
    </source>
</evidence>
<protein>
    <submittedName>
        <fullName evidence="18">Nucleoporin NUP145</fullName>
    </submittedName>
</protein>
<feature type="region of interest" description="Disordered" evidence="14">
    <location>
        <begin position="734"/>
        <end position="764"/>
    </location>
</feature>
<feature type="region of interest" description="Disordered" evidence="14">
    <location>
        <begin position="1299"/>
        <end position="1320"/>
    </location>
</feature>